<evidence type="ECO:0000313" key="2">
    <source>
        <dbReference type="EMBL" id="KIJ30181.1"/>
    </source>
</evidence>
<dbReference type="Gene3D" id="1.10.510.10">
    <property type="entry name" value="Transferase(Phosphotransferase) domain 1"/>
    <property type="match status" value="1"/>
</dbReference>
<keyword evidence="3" id="KW-1185">Reference proteome</keyword>
<dbReference type="InterPro" id="IPR011009">
    <property type="entry name" value="Kinase-like_dom_sf"/>
</dbReference>
<dbReference type="InterPro" id="IPR040976">
    <property type="entry name" value="Pkinase_fungal"/>
</dbReference>
<feature type="domain" description="Protein kinase" evidence="1">
    <location>
        <begin position="1"/>
        <end position="154"/>
    </location>
</feature>
<protein>
    <recommendedName>
        <fullName evidence="1">Protein kinase domain-containing protein</fullName>
    </recommendedName>
</protein>
<dbReference type="PANTHER" id="PTHR38248">
    <property type="entry name" value="FUNK1 6"/>
    <property type="match status" value="1"/>
</dbReference>
<dbReference type="AlphaFoldDB" id="A0A0C9UXS4"/>
<dbReference type="Pfam" id="PF17667">
    <property type="entry name" value="Pkinase_fungal"/>
    <property type="match status" value="1"/>
</dbReference>
<gene>
    <name evidence="2" type="ORF">M422DRAFT_784073</name>
</gene>
<dbReference type="EMBL" id="KN837267">
    <property type="protein sequence ID" value="KIJ30181.1"/>
    <property type="molecule type" value="Genomic_DNA"/>
</dbReference>
<proteinExistence type="predicted"/>
<dbReference type="InterPro" id="IPR000719">
    <property type="entry name" value="Prot_kinase_dom"/>
</dbReference>
<dbReference type="HOGENOM" id="CLU_1705366_0_0_1"/>
<sequence length="154" mass="17555">MLLRYIKDQRLTKDVIQLEHYEELCQSGGRGTSDGVFSNRKISKLTPEQNKKELIHTRLIMYPYTETIDNFKSPKELLLSFYDAVRGHRQLHQAVGILHRNISIKNILLNAVGGGGNRGILIDFDNATRINDTSECSKRPIAEHIALCRVMSPH</sequence>
<organism evidence="2 3">
    <name type="scientific">Sphaerobolus stellatus (strain SS14)</name>
    <dbReference type="NCBI Taxonomy" id="990650"/>
    <lineage>
        <taxon>Eukaryota</taxon>
        <taxon>Fungi</taxon>
        <taxon>Dikarya</taxon>
        <taxon>Basidiomycota</taxon>
        <taxon>Agaricomycotina</taxon>
        <taxon>Agaricomycetes</taxon>
        <taxon>Phallomycetidae</taxon>
        <taxon>Geastrales</taxon>
        <taxon>Sphaerobolaceae</taxon>
        <taxon>Sphaerobolus</taxon>
    </lineage>
</organism>
<dbReference type="GO" id="GO:0005524">
    <property type="term" value="F:ATP binding"/>
    <property type="evidence" value="ECO:0007669"/>
    <property type="project" value="InterPro"/>
</dbReference>
<reference evidence="2 3" key="1">
    <citation type="submission" date="2014-06" db="EMBL/GenBank/DDBJ databases">
        <title>Evolutionary Origins and Diversification of the Mycorrhizal Mutualists.</title>
        <authorList>
            <consortium name="DOE Joint Genome Institute"/>
            <consortium name="Mycorrhizal Genomics Consortium"/>
            <person name="Kohler A."/>
            <person name="Kuo A."/>
            <person name="Nagy L.G."/>
            <person name="Floudas D."/>
            <person name="Copeland A."/>
            <person name="Barry K.W."/>
            <person name="Cichocki N."/>
            <person name="Veneault-Fourrey C."/>
            <person name="LaButti K."/>
            <person name="Lindquist E.A."/>
            <person name="Lipzen A."/>
            <person name="Lundell T."/>
            <person name="Morin E."/>
            <person name="Murat C."/>
            <person name="Riley R."/>
            <person name="Ohm R."/>
            <person name="Sun H."/>
            <person name="Tunlid A."/>
            <person name="Henrissat B."/>
            <person name="Grigoriev I.V."/>
            <person name="Hibbett D.S."/>
            <person name="Martin F."/>
        </authorList>
    </citation>
    <scope>NUCLEOTIDE SEQUENCE [LARGE SCALE GENOMIC DNA]</scope>
    <source>
        <strain evidence="2 3">SS14</strain>
    </source>
</reference>
<dbReference type="Proteomes" id="UP000054279">
    <property type="component" value="Unassembled WGS sequence"/>
</dbReference>
<dbReference type="GO" id="GO:0004672">
    <property type="term" value="F:protein kinase activity"/>
    <property type="evidence" value="ECO:0007669"/>
    <property type="project" value="InterPro"/>
</dbReference>
<evidence type="ECO:0000259" key="1">
    <source>
        <dbReference type="PROSITE" id="PS50011"/>
    </source>
</evidence>
<dbReference type="SUPFAM" id="SSF56112">
    <property type="entry name" value="Protein kinase-like (PK-like)"/>
    <property type="match status" value="1"/>
</dbReference>
<evidence type="ECO:0000313" key="3">
    <source>
        <dbReference type="Proteomes" id="UP000054279"/>
    </source>
</evidence>
<dbReference type="OrthoDB" id="3270165at2759"/>
<dbReference type="PROSITE" id="PS50011">
    <property type="entry name" value="PROTEIN_KINASE_DOM"/>
    <property type="match status" value="1"/>
</dbReference>
<accession>A0A0C9UXS4</accession>
<name>A0A0C9UXS4_SPHS4</name>
<dbReference type="PANTHER" id="PTHR38248:SF2">
    <property type="entry name" value="FUNK1 11"/>
    <property type="match status" value="1"/>
</dbReference>